<sequence length="441" mass="48524">MEHAWLDSLEEDWVSQPPTIASAAQLPSLSSMLKNRSPSPSQSPRPSRIPRRLQGPGAKLSSPSPPPIPSPSPTPNPNPNLNTSLSILGEQTPSDINIARQRVASQWARGHKASGSRALSQTLSDDSNGSVVRHSKGLRSPSADDRFDTPEWKRRLVYGDVQYGEHVDLFSSAATGLQDMFRPPEPSESRERYNQAAYHDNSTMPSSPPIPRGLPDDGDLQEILDDEEADEDDDEVDQELLNPDQVTPSPSPRRRQRQVRYKLNDGGGGGDDDDNEDSIGVSFLSNGSLHPPPAKNRPRQPSYRQSSALSIPLGSEIGSRKPSDARHELFSPILLGRHDDEDGKVDFAPLEMPAEELHKRLERLRLSQIYVDGSSDPSIYISQPAREPIFRVEDFEGFGQSGAILSIGRRGGSQRPFAQRSASPEMEFSTMLPEESIQAIL</sequence>
<dbReference type="GO" id="GO:1902412">
    <property type="term" value="P:regulation of mitotic cytokinesis"/>
    <property type="evidence" value="ECO:0007669"/>
    <property type="project" value="TreeGrafter"/>
</dbReference>
<feature type="compositionally biased region" description="Low complexity" evidence="3">
    <location>
        <begin position="79"/>
        <end position="88"/>
    </location>
</feature>
<gene>
    <name evidence="4" type="ORF">ESCO_003305</name>
</gene>
<organism evidence="4 5">
    <name type="scientific">Escovopsis weberi</name>
    <dbReference type="NCBI Taxonomy" id="150374"/>
    <lineage>
        <taxon>Eukaryota</taxon>
        <taxon>Fungi</taxon>
        <taxon>Dikarya</taxon>
        <taxon>Ascomycota</taxon>
        <taxon>Pezizomycotina</taxon>
        <taxon>Sordariomycetes</taxon>
        <taxon>Hypocreomycetidae</taxon>
        <taxon>Hypocreales</taxon>
        <taxon>Hypocreaceae</taxon>
        <taxon>Escovopsis</taxon>
    </lineage>
</organism>
<evidence type="ECO:0000313" key="5">
    <source>
        <dbReference type="Proteomes" id="UP000053831"/>
    </source>
</evidence>
<dbReference type="PANTHER" id="PTHR47566:SF1">
    <property type="entry name" value="PROTEIN NUD1"/>
    <property type="match status" value="1"/>
</dbReference>
<feature type="compositionally biased region" description="Polar residues" evidence="3">
    <location>
        <begin position="117"/>
        <end position="130"/>
    </location>
</feature>
<evidence type="ECO:0000256" key="3">
    <source>
        <dbReference type="SAM" id="MobiDB-lite"/>
    </source>
</evidence>
<dbReference type="GO" id="GO:0061499">
    <property type="term" value="C:outer plaque of mitotic spindle pole body"/>
    <property type="evidence" value="ECO:0007669"/>
    <property type="project" value="TreeGrafter"/>
</dbReference>
<evidence type="ECO:0000256" key="1">
    <source>
        <dbReference type="ARBA" id="ARBA00022614"/>
    </source>
</evidence>
<dbReference type="InterPro" id="IPR052574">
    <property type="entry name" value="CDIRP"/>
</dbReference>
<feature type="compositionally biased region" description="Basic and acidic residues" evidence="3">
    <location>
        <begin position="142"/>
        <end position="151"/>
    </location>
</feature>
<dbReference type="STRING" id="150374.A0A0M9VSF5"/>
<keyword evidence="2" id="KW-0677">Repeat</keyword>
<feature type="region of interest" description="Disordered" evidence="3">
    <location>
        <begin position="409"/>
        <end position="428"/>
    </location>
</feature>
<keyword evidence="5" id="KW-1185">Reference proteome</keyword>
<feature type="region of interest" description="Disordered" evidence="3">
    <location>
        <begin position="172"/>
        <end position="306"/>
    </location>
</feature>
<name>A0A0M9VSF5_ESCWE</name>
<evidence type="ECO:0000256" key="2">
    <source>
        <dbReference type="ARBA" id="ARBA00022737"/>
    </source>
</evidence>
<reference evidence="4 5" key="1">
    <citation type="submission" date="2015-07" db="EMBL/GenBank/DDBJ databases">
        <title>The genome of the fungus Escovopsis weberi, a specialized disease agent of ant agriculture.</title>
        <authorList>
            <person name="de Man T.J."/>
            <person name="Stajich J.E."/>
            <person name="Kubicek C.P."/>
            <person name="Chenthamara K."/>
            <person name="Atanasova L."/>
            <person name="Druzhinina I.S."/>
            <person name="Birnbaum S."/>
            <person name="Barribeau S.M."/>
            <person name="Teiling C."/>
            <person name="Suen G."/>
            <person name="Currie C."/>
            <person name="Gerardo N.M."/>
        </authorList>
    </citation>
    <scope>NUCLEOTIDE SEQUENCE [LARGE SCALE GENOMIC DNA]</scope>
</reference>
<comment type="caution">
    <text evidence="4">The sequence shown here is derived from an EMBL/GenBank/DDBJ whole genome shotgun (WGS) entry which is preliminary data.</text>
</comment>
<feature type="region of interest" description="Disordered" evidence="3">
    <location>
        <begin position="107"/>
        <end position="151"/>
    </location>
</feature>
<dbReference type="GO" id="GO:0031028">
    <property type="term" value="P:septation initiation signaling"/>
    <property type="evidence" value="ECO:0007669"/>
    <property type="project" value="TreeGrafter"/>
</dbReference>
<proteinExistence type="predicted"/>
<dbReference type="AlphaFoldDB" id="A0A0M9VSF5"/>
<evidence type="ECO:0000313" key="4">
    <source>
        <dbReference type="EMBL" id="KOS17662.1"/>
    </source>
</evidence>
<dbReference type="PANTHER" id="PTHR47566">
    <property type="match status" value="1"/>
</dbReference>
<feature type="compositionally biased region" description="Low complexity" evidence="3">
    <location>
        <begin position="239"/>
        <end position="248"/>
    </location>
</feature>
<dbReference type="EMBL" id="LGSR01000022">
    <property type="protein sequence ID" value="KOS17662.1"/>
    <property type="molecule type" value="Genomic_DNA"/>
</dbReference>
<feature type="compositionally biased region" description="Pro residues" evidence="3">
    <location>
        <begin position="63"/>
        <end position="78"/>
    </location>
</feature>
<accession>A0A0M9VSF5</accession>
<dbReference type="OrthoDB" id="7451790at2759"/>
<feature type="region of interest" description="Disordered" evidence="3">
    <location>
        <begin position="24"/>
        <end position="95"/>
    </location>
</feature>
<dbReference type="Proteomes" id="UP000053831">
    <property type="component" value="Unassembled WGS sequence"/>
</dbReference>
<feature type="compositionally biased region" description="Polar residues" evidence="3">
    <location>
        <begin position="25"/>
        <end position="34"/>
    </location>
</feature>
<dbReference type="GO" id="GO:0035591">
    <property type="term" value="F:signaling adaptor activity"/>
    <property type="evidence" value="ECO:0007669"/>
    <property type="project" value="TreeGrafter"/>
</dbReference>
<feature type="compositionally biased region" description="Acidic residues" evidence="3">
    <location>
        <begin position="216"/>
        <end position="238"/>
    </location>
</feature>
<protein>
    <submittedName>
        <fullName evidence="4">Uncharacterized protein</fullName>
    </submittedName>
</protein>
<feature type="compositionally biased region" description="Low complexity" evidence="3">
    <location>
        <begin position="36"/>
        <end position="46"/>
    </location>
</feature>
<keyword evidence="1" id="KW-0433">Leucine-rich repeat</keyword>